<organism evidence="2">
    <name type="scientific">Anaerolinea thermolimosa</name>
    <dbReference type="NCBI Taxonomy" id="229919"/>
    <lineage>
        <taxon>Bacteria</taxon>
        <taxon>Bacillati</taxon>
        <taxon>Chloroflexota</taxon>
        <taxon>Anaerolineae</taxon>
        <taxon>Anaerolineales</taxon>
        <taxon>Anaerolineaceae</taxon>
        <taxon>Anaerolinea</taxon>
    </lineage>
</organism>
<dbReference type="InterPro" id="IPR036705">
    <property type="entry name" value="Ribosyl_crysJ1_sf"/>
</dbReference>
<evidence type="ECO:0000313" key="2">
    <source>
        <dbReference type="EMBL" id="HGS21376.1"/>
    </source>
</evidence>
<proteinExistence type="predicted"/>
<dbReference type="Pfam" id="PF03747">
    <property type="entry name" value="ADP_ribosyl_GH"/>
    <property type="match status" value="1"/>
</dbReference>
<keyword evidence="2" id="KW-0378">Hydrolase</keyword>
<name>A0A7C4KH86_9CHLR</name>
<evidence type="ECO:0000256" key="1">
    <source>
        <dbReference type="PIRSR" id="PIRSR605502-1"/>
    </source>
</evidence>
<dbReference type="InterPro" id="IPR005502">
    <property type="entry name" value="Ribosyl_crysJ1"/>
</dbReference>
<dbReference type="Gene3D" id="1.10.4080.10">
    <property type="entry name" value="ADP-ribosylation/Crystallin J1"/>
    <property type="match status" value="1"/>
</dbReference>
<feature type="binding site" evidence="1">
    <location>
        <position position="284"/>
    </location>
    <ligand>
        <name>Mg(2+)</name>
        <dbReference type="ChEBI" id="CHEBI:18420"/>
        <label>1</label>
    </ligand>
</feature>
<dbReference type="GO" id="GO:0016787">
    <property type="term" value="F:hydrolase activity"/>
    <property type="evidence" value="ECO:0007669"/>
    <property type="project" value="UniProtKB-KW"/>
</dbReference>
<reference evidence="2" key="1">
    <citation type="journal article" date="2020" name="mSystems">
        <title>Genome- and Community-Level Interaction Insights into Carbon Utilization and Element Cycling Functions of Hydrothermarchaeota in Hydrothermal Sediment.</title>
        <authorList>
            <person name="Zhou Z."/>
            <person name="Liu Y."/>
            <person name="Xu W."/>
            <person name="Pan J."/>
            <person name="Luo Z.H."/>
            <person name="Li M."/>
        </authorList>
    </citation>
    <scope>NUCLEOTIDE SEQUENCE [LARGE SCALE GENOMIC DNA]</scope>
    <source>
        <strain evidence="2">SpSt-573</strain>
    </source>
</reference>
<keyword evidence="1" id="KW-0460">Magnesium</keyword>
<feature type="binding site" evidence="1">
    <location>
        <position position="59"/>
    </location>
    <ligand>
        <name>Mg(2+)</name>
        <dbReference type="ChEBI" id="CHEBI:18420"/>
        <label>1</label>
    </ligand>
</feature>
<keyword evidence="1" id="KW-0479">Metal-binding</keyword>
<dbReference type="AlphaFoldDB" id="A0A7C4KH86"/>
<dbReference type="EMBL" id="DSYK01000296">
    <property type="protein sequence ID" value="HGS21376.1"/>
    <property type="molecule type" value="Genomic_DNA"/>
</dbReference>
<dbReference type="Gene3D" id="2.60.120.560">
    <property type="entry name" value="Exo-inulinase, domain 1"/>
    <property type="match status" value="1"/>
</dbReference>
<dbReference type="GO" id="GO:0046872">
    <property type="term" value="F:metal ion binding"/>
    <property type="evidence" value="ECO:0007669"/>
    <property type="project" value="UniProtKB-KW"/>
</dbReference>
<dbReference type="SUPFAM" id="SSF101478">
    <property type="entry name" value="ADP-ribosylglycohydrolase"/>
    <property type="match status" value="1"/>
</dbReference>
<feature type="binding site" evidence="1">
    <location>
        <position position="58"/>
    </location>
    <ligand>
        <name>Mg(2+)</name>
        <dbReference type="ChEBI" id="CHEBI:18420"/>
        <label>1</label>
    </ligand>
</feature>
<comment type="caution">
    <text evidence="2">The sequence shown here is derived from an EMBL/GenBank/DDBJ whole genome shotgun (WGS) entry which is preliminary data.</text>
</comment>
<feature type="binding site" evidence="1">
    <location>
        <position position="60"/>
    </location>
    <ligand>
        <name>Mg(2+)</name>
        <dbReference type="ChEBI" id="CHEBI:18420"/>
        <label>1</label>
    </ligand>
</feature>
<feature type="binding site" evidence="1">
    <location>
        <position position="286"/>
    </location>
    <ligand>
        <name>Mg(2+)</name>
        <dbReference type="ChEBI" id="CHEBI:18420"/>
        <label>1</label>
    </ligand>
</feature>
<accession>A0A7C4KH86</accession>
<sequence>MSLPPDYLERVYAGVLGKIIGVYLGRPVENWRYQEIVEKIGEVRSYLSPHRGKPIVVTDDDIAGTFTFLRAIEDYGYDPAITAAQIGQTWLNYIIENVTILWWGGLFHSTEHTAYLNLKRGIPAPQSGSIELNGPVIANQIGAQIYIDGWAMIAPGNPKLAADFAERAARVSHDDEAVHAARLIAAMESLAFVEKEIDHLLDSGLQFIPPKSLISQLAQDVRRWVAQDGNWRETYRRISESYGYKKFIGGCHIIPNHALFLLGLLYGQGDFSQSLAVTCSCGWDTDCNAGNLGCLLGIRNGLSAFDGEIDWRGPVADRLFLSTADGGRAITDALREAVRIVNIGRALKNLPPFFPKGGAQFHFSLPGSVQGFQAENARLSNPSGQGLEISFSPTLKRRWARASTATFILPADLQMDGYPLLASPTLYPGQRVRALLRADQANQSPVETGLFLRFYNSMDQPELLHGPLVSLRPGETMELSWIIPGLDGCPIFEIGIQAKGKGLSGLSESAPCLRVILERLGWEGCPEVEFRRPKRPDGRYPELWRRAWVQAVDHWENRFQHAFRIIQDRGRGMLITGTREWKDYRVSSIITSALFGSGGIAVRVQGLERFYALELVRGRKVRLSKYLVGEHVLAELPFDWEIWHPYRLTLTAVGPRLQGWIDDALTFDVTDLNTPLLEGGVALTVYEGHLATHAVRVEKPTDG</sequence>
<protein>
    <submittedName>
        <fullName evidence="2">ADP-ribosylglycohydrolase family protein</fullName>
    </submittedName>
</protein>
<comment type="cofactor">
    <cofactor evidence="1">
        <name>Mg(2+)</name>
        <dbReference type="ChEBI" id="CHEBI:18420"/>
    </cofactor>
    <text evidence="1">Binds 2 magnesium ions per subunit.</text>
</comment>
<gene>
    <name evidence="2" type="ORF">ENT37_05865</name>
</gene>